<keyword evidence="3" id="KW-1185">Reference proteome</keyword>
<keyword evidence="1" id="KW-0472">Membrane</keyword>
<organism evidence="2 3">
    <name type="scientific">Massilia eurypsychrophila</name>
    <dbReference type="NCBI Taxonomy" id="1485217"/>
    <lineage>
        <taxon>Bacteria</taxon>
        <taxon>Pseudomonadati</taxon>
        <taxon>Pseudomonadota</taxon>
        <taxon>Betaproteobacteria</taxon>
        <taxon>Burkholderiales</taxon>
        <taxon>Oxalobacteraceae</taxon>
        <taxon>Telluria group</taxon>
        <taxon>Massilia</taxon>
    </lineage>
</organism>
<proteinExistence type="predicted"/>
<feature type="transmembrane region" description="Helical" evidence="1">
    <location>
        <begin position="28"/>
        <end position="49"/>
    </location>
</feature>
<evidence type="ECO:0000313" key="3">
    <source>
        <dbReference type="Proteomes" id="UP000230390"/>
    </source>
</evidence>
<keyword evidence="1" id="KW-0812">Transmembrane</keyword>
<reference evidence="2 3" key="1">
    <citation type="submission" date="2017-10" db="EMBL/GenBank/DDBJ databases">
        <title>Massilia psychrophilum sp. nov., a novel purple-pigmented bacterium isolated from Tianshan glacier, Xinjiang Municipality, China.</title>
        <authorList>
            <person name="Wang H."/>
        </authorList>
    </citation>
    <scope>NUCLEOTIDE SEQUENCE [LARGE SCALE GENOMIC DNA]</scope>
    <source>
        <strain evidence="2 3">JCM 30074</strain>
    </source>
</reference>
<evidence type="ECO:0000256" key="1">
    <source>
        <dbReference type="SAM" id="Phobius"/>
    </source>
</evidence>
<dbReference type="AlphaFoldDB" id="A0A2G8TJT0"/>
<evidence type="ECO:0000313" key="2">
    <source>
        <dbReference type="EMBL" id="PIL46292.1"/>
    </source>
</evidence>
<keyword evidence="1" id="KW-1133">Transmembrane helix</keyword>
<protein>
    <submittedName>
        <fullName evidence="2">Uncharacterized protein</fullName>
    </submittedName>
</protein>
<dbReference type="OrthoDB" id="8753520at2"/>
<comment type="caution">
    <text evidence="2">The sequence shown here is derived from an EMBL/GenBank/DDBJ whole genome shotgun (WGS) entry which is preliminary data.</text>
</comment>
<gene>
    <name evidence="2" type="ORF">CR105_04175</name>
</gene>
<dbReference type="Proteomes" id="UP000230390">
    <property type="component" value="Unassembled WGS sequence"/>
</dbReference>
<accession>A0A2G8TJT0</accession>
<feature type="transmembrane region" description="Helical" evidence="1">
    <location>
        <begin position="55"/>
        <end position="74"/>
    </location>
</feature>
<sequence>MKSVSMSQVVRAHDAFRFLWPIQSWGQLTSLGVALAVGLTFIALLCAAIDPTAPMAYIVIPVLLGGLAPVFAALPGRFQVHTRFHAQHFVKTLDEAIRAMGYNRAESIDGHTCYQPQARMVRWKENTITVKVSDHAIVVVGPVFVLRMLQQRLAG</sequence>
<dbReference type="EMBL" id="PDOC01000002">
    <property type="protein sequence ID" value="PIL46292.1"/>
    <property type="molecule type" value="Genomic_DNA"/>
</dbReference>
<dbReference type="RefSeq" id="WP_099787182.1">
    <property type="nucleotide sequence ID" value="NZ_JBHLYV010000001.1"/>
</dbReference>
<name>A0A2G8TJT0_9BURK</name>